<feature type="compositionally biased region" description="Acidic residues" evidence="2">
    <location>
        <begin position="564"/>
        <end position="582"/>
    </location>
</feature>
<reference evidence="5" key="1">
    <citation type="submission" date="2021-02" db="EMBL/GenBank/DDBJ databases">
        <authorList>
            <person name="Nowell W R."/>
        </authorList>
    </citation>
    <scope>NUCLEOTIDE SEQUENCE</scope>
</reference>
<keyword evidence="1" id="KW-0863">Zinc-finger</keyword>
<feature type="compositionally biased region" description="Acidic residues" evidence="2">
    <location>
        <begin position="619"/>
        <end position="630"/>
    </location>
</feature>
<sequence length="630" mass="71209">TVLKCKISNCQCEQFRASSISVRSCDECKHSYVSHALNRQTSYTNLQSHCDLVSSEHIFEIATLCLYGCTTVTTRIKILLDRLFQEIHTSEKEQILKNLRWTINDYNKSYVEQNFSTHNNISFHLVMTSPEEEEQFLIPQFLRFDPTRLLAQYFLQIAHHHRRTGSGPFQPQSPSASSSLIPHSSSSPTIKQELKSNTLTFPTSTPATTTATPPLIRPPLPFPTTMPWFPTPAHVPPGTTPISATPSDFRCPQPSDLQFLNLLIAHFSTPLTMNYDFRRIGNNLQPTTMINEQNNNETKTNGNNTNINGSSTNGSLIKQQYNNENSNNDENNIKKQQHSLLNFQHQDSLKTFNTKNISHQRHLTKRKRIDQDDVLNLSSKASPPSPTASEQQPLPLITTPSSRLSDSSLSSTSSTTPGLNGSGTTNNHHHQRKRFSLSEQRILVSPHGKKRVQCHVCMKTFCDKGALKIHFSAVHLREMHKCTTPGCTMMFSSRRSRNRHSANPNPKLHMPRPNAISHRYQSTGPIISDGQQSQAGIYLAQAERIKRGEGGGSSYSVTESMVHDEDDDSLQVEEEVEEESFYDDNNNHHHHHNVGADEEDSRSSSTTNHQRLIKMEQNQENEESEDDEHV</sequence>
<proteinExistence type="predicted"/>
<feature type="region of interest" description="Disordered" evidence="2">
    <location>
        <begin position="548"/>
        <end position="630"/>
    </location>
</feature>
<feature type="region of interest" description="Disordered" evidence="2">
    <location>
        <begin position="290"/>
        <end position="331"/>
    </location>
</feature>
<feature type="compositionally biased region" description="Low complexity" evidence="2">
    <location>
        <begin position="398"/>
        <end position="426"/>
    </location>
</feature>
<feature type="region of interest" description="Disordered" evidence="2">
    <location>
        <begin position="493"/>
        <end position="532"/>
    </location>
</feature>
<dbReference type="Gene3D" id="3.30.160.60">
    <property type="entry name" value="Classic Zinc Finger"/>
    <property type="match status" value="1"/>
</dbReference>
<protein>
    <recommendedName>
        <fullName evidence="3">C2H2-type domain-containing protein</fullName>
    </recommendedName>
</protein>
<feature type="domain" description="C2H2-type" evidence="3">
    <location>
        <begin position="452"/>
        <end position="480"/>
    </location>
</feature>
<feature type="non-terminal residue" evidence="5">
    <location>
        <position position="1"/>
    </location>
</feature>
<evidence type="ECO:0000313" key="4">
    <source>
        <dbReference type="EMBL" id="CAF1080627.1"/>
    </source>
</evidence>
<evidence type="ECO:0000256" key="1">
    <source>
        <dbReference type="PROSITE-ProRule" id="PRU00042"/>
    </source>
</evidence>
<dbReference type="EMBL" id="CAJNOK010009084">
    <property type="protein sequence ID" value="CAF1080627.1"/>
    <property type="molecule type" value="Genomic_DNA"/>
</dbReference>
<dbReference type="PANTHER" id="PTHR15021:SF0">
    <property type="entry name" value="DISCO-RELATED, ISOFORM A-RELATED"/>
    <property type="match status" value="1"/>
</dbReference>
<dbReference type="Proteomes" id="UP000677228">
    <property type="component" value="Unassembled WGS sequence"/>
</dbReference>
<organism evidence="5 6">
    <name type="scientific">Didymodactylos carnosus</name>
    <dbReference type="NCBI Taxonomy" id="1234261"/>
    <lineage>
        <taxon>Eukaryota</taxon>
        <taxon>Metazoa</taxon>
        <taxon>Spiralia</taxon>
        <taxon>Gnathifera</taxon>
        <taxon>Rotifera</taxon>
        <taxon>Eurotatoria</taxon>
        <taxon>Bdelloidea</taxon>
        <taxon>Philodinida</taxon>
        <taxon>Philodinidae</taxon>
        <taxon>Didymodactylos</taxon>
    </lineage>
</organism>
<dbReference type="InterPro" id="IPR013087">
    <property type="entry name" value="Znf_C2H2_type"/>
</dbReference>
<dbReference type="EMBL" id="CAJOBA010009100">
    <property type="protein sequence ID" value="CAF3843654.1"/>
    <property type="molecule type" value="Genomic_DNA"/>
</dbReference>
<dbReference type="GO" id="GO:0005634">
    <property type="term" value="C:nucleus"/>
    <property type="evidence" value="ECO:0007669"/>
    <property type="project" value="TreeGrafter"/>
</dbReference>
<accession>A0A8S2K982</accession>
<dbReference type="GO" id="GO:0006355">
    <property type="term" value="P:regulation of DNA-templated transcription"/>
    <property type="evidence" value="ECO:0007669"/>
    <property type="project" value="TreeGrafter"/>
</dbReference>
<dbReference type="AlphaFoldDB" id="A0A8S2K982"/>
<dbReference type="PROSITE" id="PS50157">
    <property type="entry name" value="ZINC_FINGER_C2H2_2"/>
    <property type="match status" value="1"/>
</dbReference>
<dbReference type="PANTHER" id="PTHR15021">
    <property type="entry name" value="DISCONNECTED-RELATED"/>
    <property type="match status" value="1"/>
</dbReference>
<feature type="compositionally biased region" description="Low complexity" evidence="2">
    <location>
        <begin position="294"/>
        <end position="315"/>
    </location>
</feature>
<gene>
    <name evidence="4" type="ORF">OVA965_LOCUS18343</name>
    <name evidence="5" type="ORF">TMI583_LOCUS18355</name>
</gene>
<evidence type="ECO:0000259" key="3">
    <source>
        <dbReference type="PROSITE" id="PS50157"/>
    </source>
</evidence>
<dbReference type="SMART" id="SM00355">
    <property type="entry name" value="ZnF_C2H2"/>
    <property type="match status" value="2"/>
</dbReference>
<feature type="compositionally biased region" description="Basic residues" evidence="2">
    <location>
        <begin position="358"/>
        <end position="368"/>
    </location>
</feature>
<feature type="compositionally biased region" description="Polar residues" evidence="2">
    <location>
        <begin position="519"/>
        <end position="532"/>
    </location>
</feature>
<dbReference type="PROSITE" id="PS00028">
    <property type="entry name" value="ZINC_FINGER_C2H2_1"/>
    <property type="match status" value="1"/>
</dbReference>
<comment type="caution">
    <text evidence="5">The sequence shown here is derived from an EMBL/GenBank/DDBJ whole genome shotgun (WGS) entry which is preliminary data.</text>
</comment>
<evidence type="ECO:0000256" key="2">
    <source>
        <dbReference type="SAM" id="MobiDB-lite"/>
    </source>
</evidence>
<keyword evidence="1" id="KW-0479">Metal-binding</keyword>
<dbReference type="GO" id="GO:0008270">
    <property type="term" value="F:zinc ion binding"/>
    <property type="evidence" value="ECO:0007669"/>
    <property type="project" value="UniProtKB-KW"/>
</dbReference>
<evidence type="ECO:0000313" key="6">
    <source>
        <dbReference type="Proteomes" id="UP000682733"/>
    </source>
</evidence>
<dbReference type="InterPro" id="IPR040436">
    <property type="entry name" value="Disconnected-like"/>
</dbReference>
<feature type="compositionally biased region" description="Low complexity" evidence="2">
    <location>
        <begin position="166"/>
        <end position="188"/>
    </location>
</feature>
<evidence type="ECO:0000313" key="5">
    <source>
        <dbReference type="EMBL" id="CAF3843654.1"/>
    </source>
</evidence>
<dbReference type="Proteomes" id="UP000682733">
    <property type="component" value="Unassembled WGS sequence"/>
</dbReference>
<keyword evidence="1" id="KW-0862">Zinc</keyword>
<name>A0A8S2K982_9BILA</name>
<feature type="compositionally biased region" description="Low complexity" evidence="2">
    <location>
        <begin position="198"/>
        <end position="214"/>
    </location>
</feature>
<feature type="region of interest" description="Disordered" evidence="2">
    <location>
        <begin position="353"/>
        <end position="435"/>
    </location>
</feature>
<feature type="region of interest" description="Disordered" evidence="2">
    <location>
        <begin position="164"/>
        <end position="216"/>
    </location>
</feature>